<proteinExistence type="predicted"/>
<dbReference type="EMBL" id="SZQA01000081">
    <property type="protein sequence ID" value="TKK77216.1"/>
    <property type="molecule type" value="Genomic_DNA"/>
</dbReference>
<accession>A0A4U3LRG6</accession>
<reference evidence="1 2" key="1">
    <citation type="submission" date="2019-04" db="EMBL/GenBank/DDBJ databases">
        <title>Herbidospora sp. NEAU-GS14.nov., a novel actinomycete isolated from soil.</title>
        <authorList>
            <person name="Han L."/>
        </authorList>
    </citation>
    <scope>NUCLEOTIDE SEQUENCE [LARGE SCALE GENOMIC DNA]</scope>
    <source>
        <strain evidence="1 2">NEAU-GS14</strain>
    </source>
</reference>
<name>A0A4U3LRG6_9ACTN</name>
<dbReference type="AlphaFoldDB" id="A0A4U3LRG6"/>
<sequence>MAMLARTPDGRTLTADGGPQPFTMGWSYLFWARSDKGAQRFHTGAAGARELIARHLGEYDRFTVREVSWNGARLVSHEDPENAGTTMLWIGPHHEVYTFVQGTNVPFELFIGELAAFDIRDAPEGVVLAPRLGARVRLDGLLAVNSLEGVCSIQVNPAGALPTPGGAGKRVRGGALWKRDERADDGRLLRSAILVNTSTTTILTARDADDPRFAAVADSFTCGLS</sequence>
<evidence type="ECO:0000313" key="2">
    <source>
        <dbReference type="Proteomes" id="UP000308705"/>
    </source>
</evidence>
<gene>
    <name evidence="1" type="ORF">FDA94_38235</name>
</gene>
<dbReference type="OrthoDB" id="3520738at2"/>
<evidence type="ECO:0000313" key="1">
    <source>
        <dbReference type="EMBL" id="TKK77216.1"/>
    </source>
</evidence>
<dbReference type="RefSeq" id="WP_137251901.1">
    <property type="nucleotide sequence ID" value="NZ_SZQA01000081.1"/>
</dbReference>
<protein>
    <submittedName>
        <fullName evidence="1">Uncharacterized protein</fullName>
    </submittedName>
</protein>
<comment type="caution">
    <text evidence="1">The sequence shown here is derived from an EMBL/GenBank/DDBJ whole genome shotgun (WGS) entry which is preliminary data.</text>
</comment>
<keyword evidence="2" id="KW-1185">Reference proteome</keyword>
<dbReference type="Proteomes" id="UP000308705">
    <property type="component" value="Unassembled WGS sequence"/>
</dbReference>
<organism evidence="1 2">
    <name type="scientific">Herbidospora galbida</name>
    <dbReference type="NCBI Taxonomy" id="2575442"/>
    <lineage>
        <taxon>Bacteria</taxon>
        <taxon>Bacillati</taxon>
        <taxon>Actinomycetota</taxon>
        <taxon>Actinomycetes</taxon>
        <taxon>Streptosporangiales</taxon>
        <taxon>Streptosporangiaceae</taxon>
        <taxon>Herbidospora</taxon>
    </lineage>
</organism>